<proteinExistence type="predicted"/>
<dbReference type="Proteomes" id="UP001203212">
    <property type="component" value="Unassembled WGS sequence"/>
</dbReference>
<name>A0ABT0L3M6_9GAMM</name>
<organism evidence="2 3">
    <name type="scientific">Shewanella aestuarii</name>
    <dbReference type="NCBI Taxonomy" id="1028752"/>
    <lineage>
        <taxon>Bacteria</taxon>
        <taxon>Pseudomonadati</taxon>
        <taxon>Pseudomonadota</taxon>
        <taxon>Gammaproteobacteria</taxon>
        <taxon>Alteromonadales</taxon>
        <taxon>Shewanellaceae</taxon>
        <taxon>Shewanella</taxon>
    </lineage>
</organism>
<reference evidence="2 3" key="1">
    <citation type="submission" date="2022-01" db="EMBL/GenBank/DDBJ databases">
        <title>Whole genome-based taxonomy of the Shewanellaceae.</title>
        <authorList>
            <person name="Martin-Rodriguez A.J."/>
        </authorList>
    </citation>
    <scope>NUCLEOTIDE SEQUENCE [LARGE SCALE GENOMIC DNA]</scope>
    <source>
        <strain evidence="2 3">JCM 17801</strain>
    </source>
</reference>
<evidence type="ECO:0000313" key="3">
    <source>
        <dbReference type="Proteomes" id="UP001203212"/>
    </source>
</evidence>
<accession>A0ABT0L3M6</accession>
<feature type="transmembrane region" description="Helical" evidence="1">
    <location>
        <begin position="6"/>
        <end position="23"/>
    </location>
</feature>
<comment type="caution">
    <text evidence="2">The sequence shown here is derived from an EMBL/GenBank/DDBJ whole genome shotgun (WGS) entry which is preliminary data.</text>
</comment>
<keyword evidence="1" id="KW-0812">Transmembrane</keyword>
<dbReference type="EMBL" id="JAKILK010000008">
    <property type="protein sequence ID" value="MCL1118331.1"/>
    <property type="molecule type" value="Genomic_DNA"/>
</dbReference>
<sequence>MLAEPFWQPLWLISTTLSAFYVGQLHVKASVLYNFPTKCCKNQLKWATDPSTHEPMFVNLIK</sequence>
<protein>
    <submittedName>
        <fullName evidence="2">Uncharacterized protein</fullName>
    </submittedName>
</protein>
<evidence type="ECO:0000313" key="2">
    <source>
        <dbReference type="EMBL" id="MCL1118331.1"/>
    </source>
</evidence>
<keyword evidence="1" id="KW-0472">Membrane</keyword>
<keyword evidence="3" id="KW-1185">Reference proteome</keyword>
<gene>
    <name evidence="2" type="ORF">L2689_13905</name>
</gene>
<keyword evidence="1" id="KW-1133">Transmembrane helix</keyword>
<evidence type="ECO:0000256" key="1">
    <source>
        <dbReference type="SAM" id="Phobius"/>
    </source>
</evidence>